<dbReference type="GO" id="GO:0000055">
    <property type="term" value="P:ribosomal large subunit export from nucleus"/>
    <property type="evidence" value="ECO:0007669"/>
    <property type="project" value="InterPro"/>
</dbReference>
<evidence type="ECO:0000256" key="8">
    <source>
        <dbReference type="SAM" id="Coils"/>
    </source>
</evidence>
<dbReference type="OrthoDB" id="341482at2759"/>
<feature type="region of interest" description="Disordered" evidence="9">
    <location>
        <begin position="548"/>
        <end position="572"/>
    </location>
</feature>
<feature type="coiled-coil region" evidence="8">
    <location>
        <begin position="1010"/>
        <end position="1037"/>
    </location>
</feature>
<evidence type="ECO:0000256" key="4">
    <source>
        <dbReference type="ARBA" id="ARBA00022927"/>
    </source>
</evidence>
<dbReference type="PANTHER" id="PTHR13257:SF0">
    <property type="entry name" value="NUCLEAR PORE COMPLEX PROTEIN NUP88"/>
    <property type="match status" value="1"/>
</dbReference>
<gene>
    <name evidence="10" type="ORF">UTRI_00387</name>
</gene>
<reference evidence="10 11" key="1">
    <citation type="submission" date="2018-03" db="EMBL/GenBank/DDBJ databases">
        <authorList>
            <person name="Guldener U."/>
        </authorList>
    </citation>
    <scope>NUCLEOTIDE SEQUENCE [LARGE SCALE GENOMIC DNA]</scope>
    <source>
        <strain evidence="10 11">NBRC100155</strain>
    </source>
</reference>
<evidence type="ECO:0000256" key="2">
    <source>
        <dbReference type="ARBA" id="ARBA00022448"/>
    </source>
</evidence>
<proteinExistence type="predicted"/>
<dbReference type="SUPFAM" id="SSF50978">
    <property type="entry name" value="WD40 repeat-like"/>
    <property type="match status" value="1"/>
</dbReference>
<dbReference type="GO" id="GO:0017056">
    <property type="term" value="F:structural constituent of nuclear pore"/>
    <property type="evidence" value="ECO:0007669"/>
    <property type="project" value="InterPro"/>
</dbReference>
<dbReference type="GO" id="GO:0006406">
    <property type="term" value="P:mRNA export from nucleus"/>
    <property type="evidence" value="ECO:0007669"/>
    <property type="project" value="TreeGrafter"/>
</dbReference>
<dbReference type="InterPro" id="IPR019321">
    <property type="entry name" value="Nucleoporin_Nup88"/>
</dbReference>
<evidence type="ECO:0000256" key="3">
    <source>
        <dbReference type="ARBA" id="ARBA00022816"/>
    </source>
</evidence>
<feature type="compositionally biased region" description="Low complexity" evidence="9">
    <location>
        <begin position="389"/>
        <end position="398"/>
    </location>
</feature>
<keyword evidence="8" id="KW-0175">Coiled coil</keyword>
<dbReference type="Pfam" id="PF10168">
    <property type="entry name" value="Nup88"/>
    <property type="match status" value="1"/>
</dbReference>
<sequence>MSQTQAPLGGYPQSPDPTLSDPQWLQQLSSHPIFTRRHELNGASASAKASATANISGSHTRLMAVRGTDLIAIVDNEVRIASLVDAKASAANQPFSPSPSSSIQAHSSALYKVLVPGQGSKIDFDIRHLSINPTGKLLACVGDSQITLIVMPRSGYTKHVDREIVCRTVPVAPYYHSAHSVAAVSKVDWHPWGESGTSLLVLTEDGLLREYDVAKDTEEPQQTASFLPLQTVAASQRSRSRSATPGFASSPVAGRSSNNVSAFAVQASRGFGLSADDDDAITAVSFSLCVSDAPFPRSTSFDQDADQTWAAAASRSRDPSDWSPLTIFGLMKNGDVWAICPFLPKSAIVPAAYIHNLAKLASYRANAIESQQTSHVDTQLRYVNALLKQASSGSSKQSGDSRRRNSMTPAPERLARSRSTSTMDLDQLVDTPGASAGAECVSDQMPDGPVRLHPPSWSYRQDIRQGGSTKKAPRPQGPFLLKPAPVELCDERESAACDLIWTWLTDENGDTARDATVTGVAALSVVGHDGRVDVALLFESVEAAWDAPSTKQRSAARRQSKPAKTNRYGLSDTEDEADEFEALTLEDPEELPSLLIYETIDLGLLDTAIENGIATQAAASDVLLDKMAGNKPCFVRDPLYGDTIYVYHTFGAQCLGFATWAGKLIEALNSPSQDELDNDAGNDTSLPSQESREKALVKMLHHGHNTEVVWVVNTVAPEDVKKLDINPVTAVSILSDVYLSYAFLAVTADLQLVGVELSLRVDQEALDSPASREQTLTLESASGPKPYISLLGEGPAFQPPAVFAQSAGVQGLPQHPRRAAALSGTSTKSELQITPDLLRALGKTVESYRHEIREIVSAGNAVQARLDLQVREMTRQLEKLNAVRLRCNDLGSKGTLGERVQKIAQAQLQLVTRIDKALQRLMDSHQPSLSIYEKRWFEELERIASEVGVSRTETGEVKLDTRGNRKALAAKAELLSHQLSLLRPQMEAMREQGKTEGAAGREGMLGGEQLKKVEKLLSSESAMLAEAKEKVQQLNKRIAQIKPLRDAAAGSAAGDGDYSLSFSNGIESAGRGFGGGLPTSSTAANFADLSFASSRASPRRTHSRTGSSFFA</sequence>
<keyword evidence="2" id="KW-0813">Transport</keyword>
<evidence type="ECO:0000313" key="10">
    <source>
        <dbReference type="EMBL" id="SPO20910.1"/>
    </source>
</evidence>
<dbReference type="InterPro" id="IPR036322">
    <property type="entry name" value="WD40_repeat_dom_sf"/>
</dbReference>
<protein>
    <recommendedName>
        <fullName evidence="12">Nuclear pore complex protein An-Nup82</fullName>
    </recommendedName>
</protein>
<evidence type="ECO:0000256" key="7">
    <source>
        <dbReference type="ARBA" id="ARBA00023242"/>
    </source>
</evidence>
<keyword evidence="5" id="KW-0811">Translocation</keyword>
<keyword evidence="11" id="KW-1185">Reference proteome</keyword>
<dbReference type="GO" id="GO:0006606">
    <property type="term" value="P:protein import into nucleus"/>
    <property type="evidence" value="ECO:0007669"/>
    <property type="project" value="TreeGrafter"/>
</dbReference>
<dbReference type="Proteomes" id="UP000324022">
    <property type="component" value="Unassembled WGS sequence"/>
</dbReference>
<feature type="region of interest" description="Disordered" evidence="9">
    <location>
        <begin position="1090"/>
        <end position="1111"/>
    </location>
</feature>
<evidence type="ECO:0000313" key="11">
    <source>
        <dbReference type="Proteomes" id="UP000324022"/>
    </source>
</evidence>
<name>A0A5C3DTD2_9BASI</name>
<evidence type="ECO:0000256" key="5">
    <source>
        <dbReference type="ARBA" id="ARBA00023010"/>
    </source>
</evidence>
<keyword evidence="4" id="KW-0653">Protein transport</keyword>
<comment type="subcellular location">
    <subcellularLocation>
        <location evidence="1">Nucleus</location>
        <location evidence="1">Nuclear pore complex</location>
    </subcellularLocation>
</comment>
<dbReference type="AlphaFoldDB" id="A0A5C3DTD2"/>
<dbReference type="InterPro" id="IPR037700">
    <property type="entry name" value="NUP88/NUP82"/>
</dbReference>
<accession>A0A5C3DTD2</accession>
<feature type="region of interest" description="Disordered" evidence="9">
    <location>
        <begin position="236"/>
        <end position="255"/>
    </location>
</feature>
<evidence type="ECO:0000256" key="9">
    <source>
        <dbReference type="SAM" id="MobiDB-lite"/>
    </source>
</evidence>
<keyword evidence="3" id="KW-0509">mRNA transport</keyword>
<dbReference type="GO" id="GO:0000056">
    <property type="term" value="P:ribosomal small subunit export from nucleus"/>
    <property type="evidence" value="ECO:0007669"/>
    <property type="project" value="InterPro"/>
</dbReference>
<feature type="region of interest" description="Disordered" evidence="9">
    <location>
        <begin position="1"/>
        <end position="23"/>
    </location>
</feature>
<dbReference type="GO" id="GO:0005643">
    <property type="term" value="C:nuclear pore"/>
    <property type="evidence" value="ECO:0007669"/>
    <property type="project" value="UniProtKB-SubCell"/>
</dbReference>
<dbReference type="PANTHER" id="PTHR13257">
    <property type="entry name" value="NUCLEOPORIN NUP84-RELATED"/>
    <property type="match status" value="1"/>
</dbReference>
<evidence type="ECO:0008006" key="12">
    <source>
        <dbReference type="Google" id="ProtNLM"/>
    </source>
</evidence>
<evidence type="ECO:0000256" key="1">
    <source>
        <dbReference type="ARBA" id="ARBA00004567"/>
    </source>
</evidence>
<feature type="region of interest" description="Disordered" evidence="9">
    <location>
        <begin position="389"/>
        <end position="479"/>
    </location>
</feature>
<evidence type="ECO:0000256" key="6">
    <source>
        <dbReference type="ARBA" id="ARBA00023132"/>
    </source>
</evidence>
<dbReference type="EMBL" id="OOIN01000002">
    <property type="protein sequence ID" value="SPO20910.1"/>
    <property type="molecule type" value="Genomic_DNA"/>
</dbReference>
<organism evidence="10 11">
    <name type="scientific">Ustilago trichophora</name>
    <dbReference type="NCBI Taxonomy" id="86804"/>
    <lineage>
        <taxon>Eukaryota</taxon>
        <taxon>Fungi</taxon>
        <taxon>Dikarya</taxon>
        <taxon>Basidiomycota</taxon>
        <taxon>Ustilaginomycotina</taxon>
        <taxon>Ustilaginomycetes</taxon>
        <taxon>Ustilaginales</taxon>
        <taxon>Ustilaginaceae</taxon>
        <taxon>Ustilago</taxon>
    </lineage>
</organism>
<keyword evidence="6" id="KW-0906">Nuclear pore complex</keyword>
<keyword evidence="7" id="KW-0539">Nucleus</keyword>